<dbReference type="GO" id="GO:0090090">
    <property type="term" value="P:negative regulation of canonical Wnt signaling pathway"/>
    <property type="evidence" value="ECO:0007669"/>
    <property type="project" value="TreeGrafter"/>
</dbReference>
<dbReference type="GO" id="GO:0048019">
    <property type="term" value="F:receptor antagonist activity"/>
    <property type="evidence" value="ECO:0007669"/>
    <property type="project" value="TreeGrafter"/>
</dbReference>
<evidence type="ECO:0000256" key="5">
    <source>
        <dbReference type="ARBA" id="ARBA00022687"/>
    </source>
</evidence>
<dbReference type="GO" id="GO:0002088">
    <property type="term" value="P:lens development in camera-type eye"/>
    <property type="evidence" value="ECO:0007669"/>
    <property type="project" value="Ensembl"/>
</dbReference>
<keyword evidence="4" id="KW-0964">Secreted</keyword>
<dbReference type="PANTHER" id="PTHR12113">
    <property type="entry name" value="DICKKOPF3-LIKE 3"/>
    <property type="match status" value="1"/>
</dbReference>
<evidence type="ECO:0000256" key="3">
    <source>
        <dbReference type="ARBA" id="ARBA00022473"/>
    </source>
</evidence>
<proteinExistence type="inferred from homology"/>
<feature type="signal peptide" evidence="9">
    <location>
        <begin position="1"/>
        <end position="24"/>
    </location>
</feature>
<dbReference type="InterPro" id="IPR006796">
    <property type="entry name" value="Dickkopf_N"/>
</dbReference>
<dbReference type="Proteomes" id="UP000694546">
    <property type="component" value="Chromosome 9"/>
</dbReference>
<dbReference type="GeneTree" id="ENSGT00390000000221"/>
<keyword evidence="6 9" id="KW-0732">Signal</keyword>
<keyword evidence="7" id="KW-1015">Disulfide bond</keyword>
<organism evidence="11 12">
    <name type="scientific">Gadus morhua</name>
    <name type="common">Atlantic cod</name>
    <dbReference type="NCBI Taxonomy" id="8049"/>
    <lineage>
        <taxon>Eukaryota</taxon>
        <taxon>Metazoa</taxon>
        <taxon>Chordata</taxon>
        <taxon>Craniata</taxon>
        <taxon>Vertebrata</taxon>
        <taxon>Euteleostomi</taxon>
        <taxon>Actinopterygii</taxon>
        <taxon>Neopterygii</taxon>
        <taxon>Teleostei</taxon>
        <taxon>Neoteleostei</taxon>
        <taxon>Acanthomorphata</taxon>
        <taxon>Zeiogadaria</taxon>
        <taxon>Gadariae</taxon>
        <taxon>Gadiformes</taxon>
        <taxon>Gadoidei</taxon>
        <taxon>Gadidae</taxon>
        <taxon>Gadus</taxon>
    </lineage>
</organism>
<sequence>EPRPCLMQSVVLLLNLGFSLLVAGGSVEDAVERGPVSLNDMFREVEMLMEDTQQMLEEAVDQISTESAKSSLSSLALPGTFHNYTFTNDKVQYDGLRLYHCSLQECMIDEDCGDTRYCFYEIEKSKCLPCIPTDMPCTKDEECCSDQMCVWGQCTEDATSGTEGTICQSQSDCRPDLCCAFQRELLFPVCNPRPEKGESCVNHPNLLMDLLSWDTDGPRDHCPCAGELQCQPHGVVSYCLHYDYSPEYNIKDFFLSEARKKTTTS</sequence>
<accession>A0A8C5C8G3</accession>
<evidence type="ECO:0000313" key="11">
    <source>
        <dbReference type="Ensembl" id="ENSGMOP00000056823.1"/>
    </source>
</evidence>
<dbReference type="InterPro" id="IPR039863">
    <property type="entry name" value="DKK1-4"/>
</dbReference>
<protein>
    <submittedName>
        <fullName evidence="11">Dickkopf WNT signaling pathway inhibitor 3b</fullName>
    </submittedName>
</protein>
<evidence type="ECO:0000256" key="6">
    <source>
        <dbReference type="ARBA" id="ARBA00022729"/>
    </source>
</evidence>
<keyword evidence="12" id="KW-1185">Reference proteome</keyword>
<dbReference type="GO" id="GO:0039706">
    <property type="term" value="F:co-receptor binding"/>
    <property type="evidence" value="ECO:0007669"/>
    <property type="project" value="TreeGrafter"/>
</dbReference>
<reference evidence="11" key="2">
    <citation type="submission" date="2025-09" db="UniProtKB">
        <authorList>
            <consortium name="Ensembl"/>
        </authorList>
    </citation>
    <scope>IDENTIFICATION</scope>
</reference>
<dbReference type="GO" id="GO:0005615">
    <property type="term" value="C:extracellular space"/>
    <property type="evidence" value="ECO:0007669"/>
    <property type="project" value="TreeGrafter"/>
</dbReference>
<gene>
    <name evidence="11" type="primary">DKK3</name>
</gene>
<dbReference type="InterPro" id="IPR047300">
    <property type="entry name" value="Dkk3_Cys2"/>
</dbReference>
<comment type="subcellular location">
    <subcellularLocation>
        <location evidence="1">Secreted</location>
    </subcellularLocation>
</comment>
<dbReference type="OMA" id="HCQPHGR"/>
<evidence type="ECO:0000256" key="4">
    <source>
        <dbReference type="ARBA" id="ARBA00022525"/>
    </source>
</evidence>
<keyword evidence="5" id="KW-0879">Wnt signaling pathway</keyword>
<evidence type="ECO:0000259" key="10">
    <source>
        <dbReference type="Pfam" id="PF04706"/>
    </source>
</evidence>
<name>A0A8C5C8G3_GADMO</name>
<evidence type="ECO:0000256" key="7">
    <source>
        <dbReference type="ARBA" id="ARBA00023157"/>
    </source>
</evidence>
<dbReference type="Pfam" id="PF04706">
    <property type="entry name" value="Dickkopf_N"/>
    <property type="match status" value="1"/>
</dbReference>
<evidence type="ECO:0000313" key="12">
    <source>
        <dbReference type="Proteomes" id="UP000694546"/>
    </source>
</evidence>
<feature type="chain" id="PRO_5033982073" evidence="9">
    <location>
        <begin position="25"/>
        <end position="265"/>
    </location>
</feature>
<keyword evidence="3" id="KW-0217">Developmental protein</keyword>
<comment type="similarity">
    <text evidence="2">Belongs to the dickkopf family.</text>
</comment>
<dbReference type="Ensembl" id="ENSGMOT00000063204.1">
    <property type="protein sequence ID" value="ENSGMOP00000056823.1"/>
    <property type="gene ID" value="ENSGMOG00000009017.2"/>
</dbReference>
<evidence type="ECO:0000256" key="8">
    <source>
        <dbReference type="SAM" id="Coils"/>
    </source>
</evidence>
<evidence type="ECO:0000256" key="9">
    <source>
        <dbReference type="SAM" id="SignalP"/>
    </source>
</evidence>
<dbReference type="CDD" id="cd23274">
    <property type="entry name" value="Dkk3_Cys2"/>
    <property type="match status" value="1"/>
</dbReference>
<reference evidence="11" key="1">
    <citation type="submission" date="2025-08" db="UniProtKB">
        <authorList>
            <consortium name="Ensembl"/>
        </authorList>
    </citation>
    <scope>IDENTIFICATION</scope>
</reference>
<evidence type="ECO:0000256" key="1">
    <source>
        <dbReference type="ARBA" id="ARBA00004613"/>
    </source>
</evidence>
<dbReference type="PANTHER" id="PTHR12113:SF8">
    <property type="entry name" value="DICKKOPF-RELATED PROTEIN 3"/>
    <property type="match status" value="1"/>
</dbReference>
<evidence type="ECO:0000256" key="2">
    <source>
        <dbReference type="ARBA" id="ARBA00010842"/>
    </source>
</evidence>
<feature type="domain" description="Dickkopf N-terminal cysteine-rich" evidence="10">
    <location>
        <begin position="105"/>
        <end position="155"/>
    </location>
</feature>
<dbReference type="GO" id="GO:0016055">
    <property type="term" value="P:Wnt signaling pathway"/>
    <property type="evidence" value="ECO:0007669"/>
    <property type="project" value="UniProtKB-KW"/>
</dbReference>
<keyword evidence="8" id="KW-0175">Coiled coil</keyword>
<feature type="coiled-coil region" evidence="8">
    <location>
        <begin position="42"/>
        <end position="69"/>
    </location>
</feature>
<dbReference type="Gene3D" id="2.10.80.10">
    <property type="entry name" value="Lipase, subunit A"/>
    <property type="match status" value="1"/>
</dbReference>
<dbReference type="AlphaFoldDB" id="A0A8C5C8G3"/>